<organism evidence="2 3">
    <name type="scientific">Riccia sorocarpa</name>
    <dbReference type="NCBI Taxonomy" id="122646"/>
    <lineage>
        <taxon>Eukaryota</taxon>
        <taxon>Viridiplantae</taxon>
        <taxon>Streptophyta</taxon>
        <taxon>Embryophyta</taxon>
        <taxon>Marchantiophyta</taxon>
        <taxon>Marchantiopsida</taxon>
        <taxon>Marchantiidae</taxon>
        <taxon>Marchantiales</taxon>
        <taxon>Ricciaceae</taxon>
        <taxon>Riccia</taxon>
    </lineage>
</organism>
<evidence type="ECO:0000256" key="1">
    <source>
        <dbReference type="SAM" id="MobiDB-lite"/>
    </source>
</evidence>
<feature type="compositionally biased region" description="Basic and acidic residues" evidence="1">
    <location>
        <begin position="88"/>
        <end position="101"/>
    </location>
</feature>
<evidence type="ECO:0000313" key="3">
    <source>
        <dbReference type="Proteomes" id="UP001633002"/>
    </source>
</evidence>
<reference evidence="2 3" key="1">
    <citation type="submission" date="2024-09" db="EMBL/GenBank/DDBJ databases">
        <title>Chromosome-scale assembly of Riccia sorocarpa.</title>
        <authorList>
            <person name="Paukszto L."/>
        </authorList>
    </citation>
    <scope>NUCLEOTIDE SEQUENCE [LARGE SCALE GENOMIC DNA]</scope>
    <source>
        <strain evidence="2">LP-2024</strain>
        <tissue evidence="2">Aerial parts of the thallus</tissue>
    </source>
</reference>
<gene>
    <name evidence="2" type="ORF">R1sor_020615</name>
</gene>
<name>A0ABD3GKD8_9MARC</name>
<evidence type="ECO:0000313" key="2">
    <source>
        <dbReference type="EMBL" id="KAL3677659.1"/>
    </source>
</evidence>
<keyword evidence="3" id="KW-1185">Reference proteome</keyword>
<dbReference type="AlphaFoldDB" id="A0ABD3GKD8"/>
<protein>
    <submittedName>
        <fullName evidence="2">Uncharacterized protein</fullName>
    </submittedName>
</protein>
<proteinExistence type="predicted"/>
<feature type="region of interest" description="Disordered" evidence="1">
    <location>
        <begin position="79"/>
        <end position="125"/>
    </location>
</feature>
<accession>A0ABD3GKD8</accession>
<sequence length="125" mass="13965">MGLEGWRRCKWRGWLEWKKSEDGEKENYEAESVIAPGKEPSKSQVALLGFLGRAFRTSPKDSFCPTLMAVDRIMAVGPGAGLKPRMGMGEHRPGGDRRTREVGSFTQRRARTTENHKTDAGTLKS</sequence>
<comment type="caution">
    <text evidence="2">The sequence shown here is derived from an EMBL/GenBank/DDBJ whole genome shotgun (WGS) entry which is preliminary data.</text>
</comment>
<dbReference type="EMBL" id="JBJQOH010000007">
    <property type="protein sequence ID" value="KAL3677659.1"/>
    <property type="molecule type" value="Genomic_DNA"/>
</dbReference>
<dbReference type="Proteomes" id="UP001633002">
    <property type="component" value="Unassembled WGS sequence"/>
</dbReference>